<sequence>MSIADTVTFLVRHPVRSALRGVGIAKGLAGAVVGHGSTPSETAPAPSTQWAPSTSIVPPQREPLPAAEQRPPAAPGESFATEASPVSFGDVHADAPHVHDWDDEAEAGPQEDLVPETPDDPDASDAPLLDPSLTKQVKGELDRGLGDASR</sequence>
<feature type="compositionally biased region" description="Low complexity" evidence="1">
    <location>
        <begin position="124"/>
        <end position="133"/>
    </location>
</feature>
<dbReference type="Proteomes" id="UP000281708">
    <property type="component" value="Unassembled WGS sequence"/>
</dbReference>
<reference evidence="2 3" key="1">
    <citation type="submission" date="2018-10" db="EMBL/GenBank/DDBJ databases">
        <title>Marmoricola sp. 4Q3S-7 whole genome shotgun sequence.</title>
        <authorList>
            <person name="Li F."/>
        </authorList>
    </citation>
    <scope>NUCLEOTIDE SEQUENCE [LARGE SCALE GENOMIC DNA]</scope>
    <source>
        <strain evidence="2 3">4Q3S-7</strain>
    </source>
</reference>
<name>A0A3L8P0Y9_9ACTN</name>
<feature type="region of interest" description="Disordered" evidence="1">
    <location>
        <begin position="35"/>
        <end position="150"/>
    </location>
</feature>
<feature type="compositionally biased region" description="Polar residues" evidence="1">
    <location>
        <begin position="37"/>
        <end position="57"/>
    </location>
</feature>
<dbReference type="RefSeq" id="WP_121806909.1">
    <property type="nucleotide sequence ID" value="NZ_RDBE01000009.1"/>
</dbReference>
<proteinExistence type="predicted"/>
<gene>
    <name evidence="2" type="ORF">D9V37_14585</name>
</gene>
<evidence type="ECO:0000313" key="2">
    <source>
        <dbReference type="EMBL" id="RLV48587.1"/>
    </source>
</evidence>
<protein>
    <submittedName>
        <fullName evidence="2">Uncharacterized protein</fullName>
    </submittedName>
</protein>
<dbReference type="EMBL" id="RDBE01000009">
    <property type="protein sequence ID" value="RLV48587.1"/>
    <property type="molecule type" value="Genomic_DNA"/>
</dbReference>
<organism evidence="2 3">
    <name type="scientific">Nocardioides mangrovicus</name>
    <dbReference type="NCBI Taxonomy" id="2478913"/>
    <lineage>
        <taxon>Bacteria</taxon>
        <taxon>Bacillati</taxon>
        <taxon>Actinomycetota</taxon>
        <taxon>Actinomycetes</taxon>
        <taxon>Propionibacteriales</taxon>
        <taxon>Nocardioidaceae</taxon>
        <taxon>Nocardioides</taxon>
    </lineage>
</organism>
<feature type="compositionally biased region" description="Basic and acidic residues" evidence="1">
    <location>
        <begin position="137"/>
        <end position="150"/>
    </location>
</feature>
<keyword evidence="3" id="KW-1185">Reference proteome</keyword>
<evidence type="ECO:0000313" key="3">
    <source>
        <dbReference type="Proteomes" id="UP000281708"/>
    </source>
</evidence>
<comment type="caution">
    <text evidence="2">The sequence shown here is derived from an EMBL/GenBank/DDBJ whole genome shotgun (WGS) entry which is preliminary data.</text>
</comment>
<feature type="compositionally biased region" description="Acidic residues" evidence="1">
    <location>
        <begin position="113"/>
        <end position="123"/>
    </location>
</feature>
<dbReference type="AlphaFoldDB" id="A0A3L8P0Y9"/>
<feature type="compositionally biased region" description="Basic and acidic residues" evidence="1">
    <location>
        <begin position="91"/>
        <end position="100"/>
    </location>
</feature>
<evidence type="ECO:0000256" key="1">
    <source>
        <dbReference type="SAM" id="MobiDB-lite"/>
    </source>
</evidence>
<accession>A0A3L8P0Y9</accession>